<keyword evidence="1" id="KW-0678">Repressor</keyword>
<keyword evidence="7" id="KW-1185">Reference proteome</keyword>
<dbReference type="InterPro" id="IPR046335">
    <property type="entry name" value="LacI/GalR-like_sensor"/>
</dbReference>
<evidence type="ECO:0000259" key="5">
    <source>
        <dbReference type="PROSITE" id="PS50932"/>
    </source>
</evidence>
<dbReference type="CDD" id="cd01392">
    <property type="entry name" value="HTH_LacI"/>
    <property type="match status" value="1"/>
</dbReference>
<dbReference type="InterPro" id="IPR028082">
    <property type="entry name" value="Peripla_BP_I"/>
</dbReference>
<dbReference type="Gene3D" id="3.40.50.2300">
    <property type="match status" value="2"/>
</dbReference>
<name>A0A7X0SIJ8_9BACL</name>
<dbReference type="Gene3D" id="1.10.260.40">
    <property type="entry name" value="lambda repressor-like DNA-binding domains"/>
    <property type="match status" value="1"/>
</dbReference>
<comment type="caution">
    <text evidence="6">The sequence shown here is derived from an EMBL/GenBank/DDBJ whole genome shotgun (WGS) entry which is preliminary data.</text>
</comment>
<dbReference type="RefSeq" id="WP_185128304.1">
    <property type="nucleotide sequence ID" value="NZ_JACJVO010000008.1"/>
</dbReference>
<proteinExistence type="predicted"/>
<organism evidence="6 7">
    <name type="scientific">Cohnella zeiphila</name>
    <dbReference type="NCBI Taxonomy" id="2761120"/>
    <lineage>
        <taxon>Bacteria</taxon>
        <taxon>Bacillati</taxon>
        <taxon>Bacillota</taxon>
        <taxon>Bacilli</taxon>
        <taxon>Bacillales</taxon>
        <taxon>Paenibacillaceae</taxon>
        <taxon>Cohnella</taxon>
    </lineage>
</organism>
<evidence type="ECO:0000256" key="2">
    <source>
        <dbReference type="ARBA" id="ARBA00023015"/>
    </source>
</evidence>
<dbReference type="PANTHER" id="PTHR30146">
    <property type="entry name" value="LACI-RELATED TRANSCRIPTIONAL REPRESSOR"/>
    <property type="match status" value="1"/>
</dbReference>
<dbReference type="EMBL" id="JACJVO010000008">
    <property type="protein sequence ID" value="MBB6730640.1"/>
    <property type="molecule type" value="Genomic_DNA"/>
</dbReference>
<dbReference type="PANTHER" id="PTHR30146:SF148">
    <property type="entry name" value="HTH-TYPE TRANSCRIPTIONAL REPRESSOR PURR-RELATED"/>
    <property type="match status" value="1"/>
</dbReference>
<dbReference type="InterPro" id="IPR010982">
    <property type="entry name" value="Lambda_DNA-bd_dom_sf"/>
</dbReference>
<keyword evidence="3 6" id="KW-0238">DNA-binding</keyword>
<accession>A0A7X0SIJ8</accession>
<dbReference type="Proteomes" id="UP000564644">
    <property type="component" value="Unassembled WGS sequence"/>
</dbReference>
<dbReference type="SUPFAM" id="SSF53822">
    <property type="entry name" value="Periplasmic binding protein-like I"/>
    <property type="match status" value="1"/>
</dbReference>
<gene>
    <name evidence="6" type="ORF">H7C18_06960</name>
</gene>
<keyword evidence="4" id="KW-0804">Transcription</keyword>
<protein>
    <submittedName>
        <fullName evidence="6">LacI family DNA-binding transcriptional regulator</fullName>
    </submittedName>
</protein>
<evidence type="ECO:0000313" key="6">
    <source>
        <dbReference type="EMBL" id="MBB6730640.1"/>
    </source>
</evidence>
<keyword evidence="2" id="KW-0805">Transcription regulation</keyword>
<evidence type="ECO:0000256" key="4">
    <source>
        <dbReference type="ARBA" id="ARBA00023163"/>
    </source>
</evidence>
<dbReference type="AlphaFoldDB" id="A0A7X0SIJ8"/>
<sequence>MKRRKEVTLRDIADELQLTVHTVSKALRGLPGMSERTRADIFETARRMGYRTKEQELSLWYERIPKLTTASRRFVFLLTENTPFYRLQMDGLQDRLQELGHSVSTSFLSSRITGRGELEDWIANSDLLYADGVVIPPAIPDEIESLLLDIPLPKVLINYPPPLAHVDSVIWDVEQAIHQSVRHFVSMGHKRILYIGDTDTFRGFRLRWSAFCAAMRGAGLTVDPEEHLTSPAQSSSEWERQLTERLLESDRTAILCAVDSYLNPLIYFLQARGKSIPNDYSLIGLENMASPLFPHISRPSLLVREAGRKAAERLLWRIANPDEPFEHIRLSGGFLEGNSVRRLV</sequence>
<dbReference type="PROSITE" id="PS50932">
    <property type="entry name" value="HTH_LACI_2"/>
    <property type="match status" value="1"/>
</dbReference>
<dbReference type="InterPro" id="IPR000843">
    <property type="entry name" value="HTH_LacI"/>
</dbReference>
<dbReference type="SUPFAM" id="SSF47413">
    <property type="entry name" value="lambda repressor-like DNA-binding domains"/>
    <property type="match status" value="1"/>
</dbReference>
<dbReference type="SMART" id="SM00354">
    <property type="entry name" value="HTH_LACI"/>
    <property type="match status" value="1"/>
</dbReference>
<dbReference type="GO" id="GO:0000976">
    <property type="term" value="F:transcription cis-regulatory region binding"/>
    <property type="evidence" value="ECO:0007669"/>
    <property type="project" value="TreeGrafter"/>
</dbReference>
<evidence type="ECO:0000313" key="7">
    <source>
        <dbReference type="Proteomes" id="UP000564644"/>
    </source>
</evidence>
<evidence type="ECO:0000256" key="1">
    <source>
        <dbReference type="ARBA" id="ARBA00022491"/>
    </source>
</evidence>
<reference evidence="6 7" key="1">
    <citation type="submission" date="2020-08" db="EMBL/GenBank/DDBJ databases">
        <title>Cohnella phylogeny.</title>
        <authorList>
            <person name="Dunlap C."/>
        </authorList>
    </citation>
    <scope>NUCLEOTIDE SEQUENCE [LARGE SCALE GENOMIC DNA]</scope>
    <source>
        <strain evidence="6 7">CBP 2801</strain>
    </source>
</reference>
<dbReference type="Pfam" id="PF13377">
    <property type="entry name" value="Peripla_BP_3"/>
    <property type="match status" value="1"/>
</dbReference>
<dbReference type="GO" id="GO:0003700">
    <property type="term" value="F:DNA-binding transcription factor activity"/>
    <property type="evidence" value="ECO:0007669"/>
    <property type="project" value="TreeGrafter"/>
</dbReference>
<evidence type="ECO:0000256" key="3">
    <source>
        <dbReference type="ARBA" id="ARBA00023125"/>
    </source>
</evidence>
<feature type="domain" description="HTH lacI-type" evidence="5">
    <location>
        <begin position="7"/>
        <end position="51"/>
    </location>
</feature>